<evidence type="ECO:0000313" key="7">
    <source>
        <dbReference type="Proteomes" id="UP001296104"/>
    </source>
</evidence>
<keyword evidence="7" id="KW-1185">Reference proteome</keyword>
<keyword evidence="2 6" id="KW-0489">Methyltransferase</keyword>
<feature type="chain" id="PRO_5042596325" evidence="4">
    <location>
        <begin position="25"/>
        <end position="310"/>
    </location>
</feature>
<dbReference type="PANTHER" id="PTHR44942:SF4">
    <property type="entry name" value="METHYLTRANSFERASE TYPE 11 DOMAIN-CONTAINING PROTEIN"/>
    <property type="match status" value="1"/>
</dbReference>
<name>A0AAI9EC69_9PEZI</name>
<accession>A0AAI9EC69</accession>
<dbReference type="CDD" id="cd02440">
    <property type="entry name" value="AdoMet_MTases"/>
    <property type="match status" value="1"/>
</dbReference>
<proteinExistence type="inferred from homology"/>
<organism evidence="6 7">
    <name type="scientific">Lecanosticta acicola</name>
    <dbReference type="NCBI Taxonomy" id="111012"/>
    <lineage>
        <taxon>Eukaryota</taxon>
        <taxon>Fungi</taxon>
        <taxon>Dikarya</taxon>
        <taxon>Ascomycota</taxon>
        <taxon>Pezizomycotina</taxon>
        <taxon>Dothideomycetes</taxon>
        <taxon>Dothideomycetidae</taxon>
        <taxon>Mycosphaerellales</taxon>
        <taxon>Mycosphaerellaceae</taxon>
        <taxon>Lecanosticta</taxon>
    </lineage>
</organism>
<keyword evidence="3" id="KW-0808">Transferase</keyword>
<feature type="signal peptide" evidence="4">
    <location>
        <begin position="1"/>
        <end position="24"/>
    </location>
</feature>
<dbReference type="AlphaFoldDB" id="A0AAI9EC69"/>
<dbReference type="Pfam" id="PF08241">
    <property type="entry name" value="Methyltransf_11"/>
    <property type="match status" value="1"/>
</dbReference>
<comment type="similarity">
    <text evidence="1">Belongs to the methyltransferase superfamily.</text>
</comment>
<evidence type="ECO:0000256" key="4">
    <source>
        <dbReference type="SAM" id="SignalP"/>
    </source>
</evidence>
<gene>
    <name evidence="6" type="ORF">LECACI_7A005917</name>
</gene>
<dbReference type="GO" id="GO:0008757">
    <property type="term" value="F:S-adenosylmethionine-dependent methyltransferase activity"/>
    <property type="evidence" value="ECO:0007669"/>
    <property type="project" value="InterPro"/>
</dbReference>
<dbReference type="PANTHER" id="PTHR44942">
    <property type="entry name" value="METHYLTRANSF_11 DOMAIN-CONTAINING PROTEIN"/>
    <property type="match status" value="1"/>
</dbReference>
<reference evidence="6" key="1">
    <citation type="submission" date="2023-11" db="EMBL/GenBank/DDBJ databases">
        <authorList>
            <person name="Alioto T."/>
            <person name="Alioto T."/>
            <person name="Gomez Garrido J."/>
        </authorList>
    </citation>
    <scope>NUCLEOTIDE SEQUENCE</scope>
</reference>
<keyword evidence="4" id="KW-0732">Signal</keyword>
<evidence type="ECO:0000256" key="1">
    <source>
        <dbReference type="ARBA" id="ARBA00008361"/>
    </source>
</evidence>
<evidence type="ECO:0000256" key="2">
    <source>
        <dbReference type="ARBA" id="ARBA00022603"/>
    </source>
</evidence>
<protein>
    <submittedName>
        <fullName evidence="6">S-adenosyl-L-methionine-dependent methyltransferase</fullName>
    </submittedName>
</protein>
<dbReference type="Proteomes" id="UP001296104">
    <property type="component" value="Unassembled WGS sequence"/>
</dbReference>
<sequence length="310" mass="35048">MATFAQVQSTGFILLAMLMSNSKASFGHASYAAFRPTYPTSLYDAVLSYHRGPKRLCLDLGCGTGIATREMSKHFEKVIGTDPSMGMVKQAQENSPEEQLSNIEFQQGSAESTPSVGEGIVDCVVAAQAAHWFDYIRLWPEMHRLVRSGGTVAFWGYKDHMFVDYPNASKIMMSYAYDTHPDKLGSYWPMPGRSYLQDKLRVIQPPAQDWEDVKRIEYEPALNGRHSGEGTLFMERRISVGQCKEYVRTASSYHGWMEKHPDQEARSKGGSGDIMDQMFDEIAENDDHFRDDENLVNIEWGSALVMARKR</sequence>
<dbReference type="InterPro" id="IPR029063">
    <property type="entry name" value="SAM-dependent_MTases_sf"/>
</dbReference>
<comment type="caution">
    <text evidence="6">The sequence shown here is derived from an EMBL/GenBank/DDBJ whole genome shotgun (WGS) entry which is preliminary data.</text>
</comment>
<evidence type="ECO:0000256" key="3">
    <source>
        <dbReference type="ARBA" id="ARBA00022679"/>
    </source>
</evidence>
<dbReference type="SUPFAM" id="SSF53335">
    <property type="entry name" value="S-adenosyl-L-methionine-dependent methyltransferases"/>
    <property type="match status" value="1"/>
</dbReference>
<dbReference type="GO" id="GO:0032259">
    <property type="term" value="P:methylation"/>
    <property type="evidence" value="ECO:0007669"/>
    <property type="project" value="UniProtKB-KW"/>
</dbReference>
<evidence type="ECO:0000259" key="5">
    <source>
        <dbReference type="Pfam" id="PF08241"/>
    </source>
</evidence>
<dbReference type="Gene3D" id="3.40.50.150">
    <property type="entry name" value="Vaccinia Virus protein VP39"/>
    <property type="match status" value="1"/>
</dbReference>
<dbReference type="InterPro" id="IPR013216">
    <property type="entry name" value="Methyltransf_11"/>
</dbReference>
<feature type="domain" description="Methyltransferase type 11" evidence="5">
    <location>
        <begin position="58"/>
        <end position="154"/>
    </location>
</feature>
<evidence type="ECO:0000313" key="6">
    <source>
        <dbReference type="EMBL" id="CAK4030759.1"/>
    </source>
</evidence>
<dbReference type="InterPro" id="IPR051052">
    <property type="entry name" value="Diverse_substrate_MTase"/>
</dbReference>
<dbReference type="EMBL" id="CAVMBE010000040">
    <property type="protein sequence ID" value="CAK4030759.1"/>
    <property type="molecule type" value="Genomic_DNA"/>
</dbReference>